<evidence type="ECO:0000313" key="2">
    <source>
        <dbReference type="EMBL" id="KAA1096406.1"/>
    </source>
</evidence>
<keyword evidence="3" id="KW-1185">Reference proteome</keyword>
<dbReference type="AlphaFoldDB" id="A0A5B0P606"/>
<gene>
    <name evidence="2" type="ORF">PGT21_015689</name>
</gene>
<dbReference type="Proteomes" id="UP000324748">
    <property type="component" value="Unassembled WGS sequence"/>
</dbReference>
<name>A0A5B0P606_PUCGR</name>
<feature type="region of interest" description="Disordered" evidence="1">
    <location>
        <begin position="63"/>
        <end position="298"/>
    </location>
</feature>
<accession>A0A5B0P606</accession>
<feature type="compositionally biased region" description="Polar residues" evidence="1">
    <location>
        <begin position="63"/>
        <end position="83"/>
    </location>
</feature>
<proteinExistence type="predicted"/>
<organism evidence="2 3">
    <name type="scientific">Puccinia graminis f. sp. tritici</name>
    <dbReference type="NCBI Taxonomy" id="56615"/>
    <lineage>
        <taxon>Eukaryota</taxon>
        <taxon>Fungi</taxon>
        <taxon>Dikarya</taxon>
        <taxon>Basidiomycota</taxon>
        <taxon>Pucciniomycotina</taxon>
        <taxon>Pucciniomycetes</taxon>
        <taxon>Pucciniales</taxon>
        <taxon>Pucciniaceae</taxon>
        <taxon>Puccinia</taxon>
    </lineage>
</organism>
<reference evidence="2 3" key="1">
    <citation type="submission" date="2019-05" db="EMBL/GenBank/DDBJ databases">
        <title>Emergence of the Ug99 lineage of the wheat stem rust pathogen through somatic hybridization.</title>
        <authorList>
            <person name="Li F."/>
            <person name="Upadhyaya N.M."/>
            <person name="Sperschneider J."/>
            <person name="Matny O."/>
            <person name="Nguyen-Phuc H."/>
            <person name="Mago R."/>
            <person name="Raley C."/>
            <person name="Miller M.E."/>
            <person name="Silverstein K.A.T."/>
            <person name="Henningsen E."/>
            <person name="Hirsch C.D."/>
            <person name="Visser B."/>
            <person name="Pretorius Z.A."/>
            <person name="Steffenson B.J."/>
            <person name="Schwessinger B."/>
            <person name="Dodds P.N."/>
            <person name="Figueroa M."/>
        </authorList>
    </citation>
    <scope>NUCLEOTIDE SEQUENCE [LARGE SCALE GENOMIC DNA]</scope>
    <source>
        <strain evidence="2">21-0</strain>
    </source>
</reference>
<evidence type="ECO:0000256" key="1">
    <source>
        <dbReference type="SAM" id="MobiDB-lite"/>
    </source>
</evidence>
<feature type="compositionally biased region" description="Acidic residues" evidence="1">
    <location>
        <begin position="272"/>
        <end position="284"/>
    </location>
</feature>
<sequence>MTSGVQLQKGGVDKRKPTPLVHAKLVSLSDAKSWSLLATLEIVEVDTLLSHPKPLIAPVSNFEAQTPTTEAPSPSVLSEVSTDTNKEEPTPFNPEVEGLFNQANNLLESVTLAADSGLPDDPVRPGASVEENPEAPRKSTPTSLGADKINPPPKDLIPPQSKKNEPASKPTSPEPLKLITKKKAVSTTPKKTTKENAAKPSALFVPAKPPTKLIPTQPSPEKARKRQAISVVIPMSTSLRKPTASIEDPPLKTQKVVSNYKEKIPQPPSDSMDIDQISDQDPNEGVDPSMDIEPTKLNEVEDQACRIYRQQYHMYETAKKANQHADATRALTECQRSYRNISKKLTWQFALSVNNGWNPFKEAKSAKLLAKLEGRSQPTASGSRPSGSYSSSSNHRGKRPAETQLNQLGKIAKLDTSWRETMAAARALQQARAQVLEELRKEEEASKRRKKE</sequence>
<feature type="compositionally biased region" description="Low complexity" evidence="1">
    <location>
        <begin position="381"/>
        <end position="393"/>
    </location>
</feature>
<protein>
    <submittedName>
        <fullName evidence="2">Uncharacterized protein</fullName>
    </submittedName>
</protein>
<comment type="caution">
    <text evidence="2">The sequence shown here is derived from an EMBL/GenBank/DDBJ whole genome shotgun (WGS) entry which is preliminary data.</text>
</comment>
<feature type="region of interest" description="Disordered" evidence="1">
    <location>
        <begin position="374"/>
        <end position="409"/>
    </location>
</feature>
<evidence type="ECO:0000313" key="3">
    <source>
        <dbReference type="Proteomes" id="UP000324748"/>
    </source>
</evidence>
<dbReference type="OrthoDB" id="2503349at2759"/>
<dbReference type="EMBL" id="VSWC01000067">
    <property type="protein sequence ID" value="KAA1096406.1"/>
    <property type="molecule type" value="Genomic_DNA"/>
</dbReference>